<organism evidence="1">
    <name type="scientific">Albugo laibachii Nc14</name>
    <dbReference type="NCBI Taxonomy" id="890382"/>
    <lineage>
        <taxon>Eukaryota</taxon>
        <taxon>Sar</taxon>
        <taxon>Stramenopiles</taxon>
        <taxon>Oomycota</taxon>
        <taxon>Peronosporomycetes</taxon>
        <taxon>Albuginales</taxon>
        <taxon>Albuginaceae</taxon>
        <taxon>Albugo</taxon>
    </lineage>
</organism>
<reference evidence="1" key="1">
    <citation type="journal article" date="2011" name="PLoS Biol.">
        <title>Gene gain and loss during evolution of obligate parasitism in the white rust pathogen of Arabidopsis thaliana.</title>
        <authorList>
            <person name="Kemen E."/>
            <person name="Gardiner A."/>
            <person name="Schultz-Larsen T."/>
            <person name="Kemen A.C."/>
            <person name="Balmuth A.L."/>
            <person name="Robert-Seilaniantz A."/>
            <person name="Bailey K."/>
            <person name="Holub E."/>
            <person name="Studholme D.J."/>
            <person name="Maclean D."/>
            <person name="Jones J.D."/>
        </authorList>
    </citation>
    <scope>NUCLEOTIDE SEQUENCE</scope>
</reference>
<gene>
    <name evidence="1" type="primary">AlNc14C80G5273</name>
    <name evidence="1" type="ORF">ALNC14_060060</name>
</gene>
<dbReference type="SUPFAM" id="SSF50630">
    <property type="entry name" value="Acid proteases"/>
    <property type="match status" value="1"/>
</dbReference>
<dbReference type="EMBL" id="FR824125">
    <property type="protein sequence ID" value="CCA19863.1"/>
    <property type="molecule type" value="Genomic_DNA"/>
</dbReference>
<dbReference type="InterPro" id="IPR021109">
    <property type="entry name" value="Peptidase_aspartic_dom_sf"/>
</dbReference>
<accession>F0WF81</accession>
<dbReference type="CDD" id="cd00303">
    <property type="entry name" value="retropepsin_like"/>
    <property type="match status" value="1"/>
</dbReference>
<dbReference type="HOGENOM" id="CLU_2228196_0_0_1"/>
<evidence type="ECO:0000313" key="1">
    <source>
        <dbReference type="EMBL" id="CCA19863.1"/>
    </source>
</evidence>
<name>F0WF81_9STRA</name>
<proteinExistence type="predicted"/>
<reference evidence="1" key="2">
    <citation type="submission" date="2011-02" db="EMBL/GenBank/DDBJ databases">
        <authorList>
            <person name="MacLean D."/>
        </authorList>
    </citation>
    <scope>NUCLEOTIDE SEQUENCE</scope>
</reference>
<dbReference type="AlphaFoldDB" id="F0WF81"/>
<protein>
    <submittedName>
        <fullName evidence="1">AlNc14C80G5273 protein</fullName>
    </submittedName>
</protein>
<sequence length="106" mass="12043">MPAQRRLLVRVGVIGNKSVKTLIDSGASTNLIKLGLATKFLSAKKEQARRFDGTWTSSQPTNRVEDTSRIEGMVFPMMQFTEWDLPNTLDLIYGQPWLNKYNPQID</sequence>
<dbReference type="Gene3D" id="2.40.70.10">
    <property type="entry name" value="Acid Proteases"/>
    <property type="match status" value="1"/>
</dbReference>